<evidence type="ECO:0000313" key="1">
    <source>
        <dbReference type="EMBL" id="KXA39539.1"/>
    </source>
</evidence>
<organism evidence="1 2">
    <name type="scientific">Prevotella corporis</name>
    <dbReference type="NCBI Taxonomy" id="28128"/>
    <lineage>
        <taxon>Bacteria</taxon>
        <taxon>Pseudomonadati</taxon>
        <taxon>Bacteroidota</taxon>
        <taxon>Bacteroidia</taxon>
        <taxon>Bacteroidales</taxon>
        <taxon>Prevotellaceae</taxon>
        <taxon>Prevotella</taxon>
    </lineage>
</organism>
<sequence length="82" mass="9733">MCVINKCGFVTYIQLQHPFFIVVATQIITDCWSVGIKQDKNRIVNLYYLRYFFHNLLLQTTSFFLTLHNNKQLVVIKVNYLS</sequence>
<name>A0A133Q9K1_9BACT</name>
<reference evidence="2" key="1">
    <citation type="submission" date="2016-01" db="EMBL/GenBank/DDBJ databases">
        <authorList>
            <person name="Mitreva M."/>
            <person name="Pepin K.H."/>
            <person name="Mihindukulasuriya K.A."/>
            <person name="Fulton R."/>
            <person name="Fronick C."/>
            <person name="O'Laughlin M."/>
            <person name="Miner T."/>
            <person name="Herter B."/>
            <person name="Rosa B.A."/>
            <person name="Cordes M."/>
            <person name="Tomlinson C."/>
            <person name="Wollam A."/>
            <person name="Palsikar V.B."/>
            <person name="Mardis E.R."/>
            <person name="Wilson R.K."/>
        </authorList>
    </citation>
    <scope>NUCLEOTIDE SEQUENCE [LARGE SCALE GENOMIC DNA]</scope>
    <source>
        <strain evidence="2">MJR7716</strain>
    </source>
</reference>
<dbReference type="AlphaFoldDB" id="A0A133Q9K1"/>
<evidence type="ECO:0000313" key="2">
    <source>
        <dbReference type="Proteomes" id="UP000070533"/>
    </source>
</evidence>
<comment type="caution">
    <text evidence="1">The sequence shown here is derived from an EMBL/GenBank/DDBJ whole genome shotgun (WGS) entry which is preliminary data.</text>
</comment>
<proteinExistence type="predicted"/>
<dbReference type="EMBL" id="LRQG01000092">
    <property type="protein sequence ID" value="KXA39539.1"/>
    <property type="molecule type" value="Genomic_DNA"/>
</dbReference>
<gene>
    <name evidence="1" type="ORF">HMPREF3226_01375</name>
</gene>
<accession>A0A133Q9K1</accession>
<dbReference type="STRING" id="28128.HMPREF3226_01375"/>
<dbReference type="PATRIC" id="fig|28128.5.peg.1398"/>
<dbReference type="Proteomes" id="UP000070533">
    <property type="component" value="Unassembled WGS sequence"/>
</dbReference>
<keyword evidence="2" id="KW-1185">Reference proteome</keyword>
<protein>
    <submittedName>
        <fullName evidence="1">Uncharacterized protein</fullName>
    </submittedName>
</protein>